<proteinExistence type="inferred from homology"/>
<dbReference type="InterPro" id="IPR001173">
    <property type="entry name" value="Glyco_trans_2-like"/>
</dbReference>
<evidence type="ECO:0000259" key="4">
    <source>
        <dbReference type="Pfam" id="PF00535"/>
    </source>
</evidence>
<dbReference type="Pfam" id="PF00535">
    <property type="entry name" value="Glycos_transf_2"/>
    <property type="match status" value="1"/>
</dbReference>
<evidence type="ECO:0000256" key="3">
    <source>
        <dbReference type="ARBA" id="ARBA00022679"/>
    </source>
</evidence>
<reference evidence="6" key="1">
    <citation type="journal article" date="2019" name="Int. J. Syst. Evol. Microbiol.">
        <title>The Global Catalogue of Microorganisms (GCM) 10K type strain sequencing project: providing services to taxonomists for standard genome sequencing and annotation.</title>
        <authorList>
            <consortium name="The Broad Institute Genomics Platform"/>
            <consortium name="The Broad Institute Genome Sequencing Center for Infectious Disease"/>
            <person name="Wu L."/>
            <person name="Ma J."/>
        </authorList>
    </citation>
    <scope>NUCLEOTIDE SEQUENCE [LARGE SCALE GENOMIC DNA]</scope>
    <source>
        <strain evidence="6">JCM 18283</strain>
    </source>
</reference>
<dbReference type="Gene3D" id="3.90.550.10">
    <property type="entry name" value="Spore Coat Polysaccharide Biosynthesis Protein SpsA, Chain A"/>
    <property type="match status" value="1"/>
</dbReference>
<feature type="domain" description="Glycosyltransferase 2-like" evidence="4">
    <location>
        <begin position="5"/>
        <end position="141"/>
    </location>
</feature>
<comment type="caution">
    <text evidence="5">The sequence shown here is derived from an EMBL/GenBank/DDBJ whole genome shotgun (WGS) entry which is preliminary data.</text>
</comment>
<dbReference type="PANTHER" id="PTHR43179">
    <property type="entry name" value="RHAMNOSYLTRANSFERASE WBBL"/>
    <property type="match status" value="1"/>
</dbReference>
<evidence type="ECO:0000313" key="6">
    <source>
        <dbReference type="Proteomes" id="UP001501436"/>
    </source>
</evidence>
<keyword evidence="3" id="KW-0808">Transferase</keyword>
<dbReference type="EMBL" id="BAABJI010000001">
    <property type="protein sequence ID" value="GAA4903542.1"/>
    <property type="molecule type" value="Genomic_DNA"/>
</dbReference>
<dbReference type="RefSeq" id="WP_345329035.1">
    <property type="nucleotide sequence ID" value="NZ_BAABJI010000001.1"/>
</dbReference>
<sequence>MKVALIVPTFNRSQILMNLVSYIENQTVKPELFIVVNDGSTDNTSELLAAHPMVTELKGDGNLWWTGSVNLGIKYVLDNHPEIDHIILQNDDVIIADDWLETLIKVGEQNPKALVGCAAVDYRDKQSITYAGKYTNSWFAFNKFVYKGKKLDEIDRELPIYPFDLIGRGILIPVEVFHKIGLFDAEHFKHRGDTELPLRARKAGYKLILSFKPLVFEMPDKTHGVDIKQKYTFKDVKPFFWDFRSSTYIKYRFYYSRIVADNPLQFVTFFTFSLMAHSRKFLRRFKLV</sequence>
<protein>
    <recommendedName>
        <fullName evidence="4">Glycosyltransferase 2-like domain-containing protein</fullName>
    </recommendedName>
</protein>
<evidence type="ECO:0000313" key="5">
    <source>
        <dbReference type="EMBL" id="GAA4903542.1"/>
    </source>
</evidence>
<name>A0ABP9FL98_9SPHI</name>
<dbReference type="InterPro" id="IPR029044">
    <property type="entry name" value="Nucleotide-diphossugar_trans"/>
</dbReference>
<keyword evidence="6" id="KW-1185">Reference proteome</keyword>
<evidence type="ECO:0000256" key="1">
    <source>
        <dbReference type="ARBA" id="ARBA00006739"/>
    </source>
</evidence>
<dbReference type="SUPFAM" id="SSF53448">
    <property type="entry name" value="Nucleotide-diphospho-sugar transferases"/>
    <property type="match status" value="1"/>
</dbReference>
<dbReference type="Proteomes" id="UP001501436">
    <property type="component" value="Unassembled WGS sequence"/>
</dbReference>
<keyword evidence="2" id="KW-0328">Glycosyltransferase</keyword>
<accession>A0ABP9FL98</accession>
<dbReference type="PANTHER" id="PTHR43179:SF12">
    <property type="entry name" value="GALACTOFURANOSYLTRANSFERASE GLFT2"/>
    <property type="match status" value="1"/>
</dbReference>
<gene>
    <name evidence="5" type="ORF">GCM10023313_02610</name>
</gene>
<comment type="similarity">
    <text evidence="1">Belongs to the glycosyltransferase 2 family.</text>
</comment>
<organism evidence="5 6">
    <name type="scientific">Mucilaginibacter defluvii</name>
    <dbReference type="NCBI Taxonomy" id="1196019"/>
    <lineage>
        <taxon>Bacteria</taxon>
        <taxon>Pseudomonadati</taxon>
        <taxon>Bacteroidota</taxon>
        <taxon>Sphingobacteriia</taxon>
        <taxon>Sphingobacteriales</taxon>
        <taxon>Sphingobacteriaceae</taxon>
        <taxon>Mucilaginibacter</taxon>
    </lineage>
</organism>
<evidence type="ECO:0000256" key="2">
    <source>
        <dbReference type="ARBA" id="ARBA00022676"/>
    </source>
</evidence>